<organism evidence="2 3">
    <name type="scientific">Puniceibacterium antarcticum</name>
    <dbReference type="NCBI Taxonomy" id="1206336"/>
    <lineage>
        <taxon>Bacteria</taxon>
        <taxon>Pseudomonadati</taxon>
        <taxon>Pseudomonadota</taxon>
        <taxon>Alphaproteobacteria</taxon>
        <taxon>Rhodobacterales</taxon>
        <taxon>Paracoccaceae</taxon>
        <taxon>Puniceibacterium</taxon>
    </lineage>
</organism>
<keyword evidence="1" id="KW-0472">Membrane</keyword>
<sequence length="97" mass="10690">MIHCWVVLALWITGIFVLIANASWLKYLSYHRFLHKVRGIMSTALPVAGLKTPLQVMHCNEMALSFFVASTSGLAVLSMPTLAPVVDFADVSRTLLS</sequence>
<proteinExistence type="predicted"/>
<gene>
    <name evidence="2" type="ORF">P775_22085</name>
</gene>
<evidence type="ECO:0000313" key="2">
    <source>
        <dbReference type="EMBL" id="PIL17981.1"/>
    </source>
</evidence>
<keyword evidence="3" id="KW-1185">Reference proteome</keyword>
<name>A0A2G8R959_9RHOB</name>
<reference evidence="2 3" key="1">
    <citation type="submission" date="2013-09" db="EMBL/GenBank/DDBJ databases">
        <title>Genome sequencing of Phaeobacter antarcticus sp. nov. SM1211.</title>
        <authorList>
            <person name="Zhang X.-Y."/>
            <person name="Liu C."/>
            <person name="Chen X.-L."/>
            <person name="Xie B.-B."/>
            <person name="Qin Q.-L."/>
            <person name="Rong J.-C."/>
            <person name="Zhang Y.-Z."/>
        </authorList>
    </citation>
    <scope>NUCLEOTIDE SEQUENCE [LARGE SCALE GENOMIC DNA]</scope>
    <source>
        <strain evidence="2 3">SM1211</strain>
    </source>
</reference>
<evidence type="ECO:0000256" key="1">
    <source>
        <dbReference type="SAM" id="Phobius"/>
    </source>
</evidence>
<feature type="transmembrane region" description="Helical" evidence="1">
    <location>
        <begin position="6"/>
        <end position="28"/>
    </location>
</feature>
<keyword evidence="1" id="KW-1133">Transmembrane helix</keyword>
<evidence type="ECO:0000313" key="3">
    <source>
        <dbReference type="Proteomes" id="UP000231259"/>
    </source>
</evidence>
<dbReference type="OrthoDB" id="9814092at2"/>
<dbReference type="Proteomes" id="UP000231259">
    <property type="component" value="Unassembled WGS sequence"/>
</dbReference>
<dbReference type="RefSeq" id="WP_143520960.1">
    <property type="nucleotide sequence ID" value="NZ_AWWI01000142.1"/>
</dbReference>
<keyword evidence="1" id="KW-0812">Transmembrane</keyword>
<dbReference type="AlphaFoldDB" id="A0A2G8R959"/>
<protein>
    <submittedName>
        <fullName evidence="2">Uncharacterized protein</fullName>
    </submittedName>
</protein>
<accession>A0A2G8R959</accession>
<comment type="caution">
    <text evidence="2">The sequence shown here is derived from an EMBL/GenBank/DDBJ whole genome shotgun (WGS) entry which is preliminary data.</text>
</comment>
<dbReference type="EMBL" id="AWWI01000142">
    <property type="protein sequence ID" value="PIL17981.1"/>
    <property type="molecule type" value="Genomic_DNA"/>
</dbReference>